<accession>A0A0C2WVV5</accession>
<comment type="subcellular location">
    <subcellularLocation>
        <location evidence="1">Nucleus</location>
    </subcellularLocation>
</comment>
<gene>
    <name evidence="11" type="ORF">M408DRAFT_328323</name>
</gene>
<dbReference type="SMART" id="SM00355">
    <property type="entry name" value="ZnF_C2H2"/>
    <property type="match status" value="2"/>
</dbReference>
<dbReference type="PANTHER" id="PTHR46179:SF13">
    <property type="entry name" value="C2H2-TYPE DOMAIN-CONTAINING PROTEIN"/>
    <property type="match status" value="1"/>
</dbReference>
<reference evidence="12" key="2">
    <citation type="submission" date="2015-01" db="EMBL/GenBank/DDBJ databases">
        <title>Evolutionary Origins and Diversification of the Mycorrhizal Mutualists.</title>
        <authorList>
            <consortium name="DOE Joint Genome Institute"/>
            <consortium name="Mycorrhizal Genomics Consortium"/>
            <person name="Kohler A."/>
            <person name="Kuo A."/>
            <person name="Nagy L.G."/>
            <person name="Floudas D."/>
            <person name="Copeland A."/>
            <person name="Barry K.W."/>
            <person name="Cichocki N."/>
            <person name="Veneault-Fourrey C."/>
            <person name="LaButti K."/>
            <person name="Lindquist E.A."/>
            <person name="Lipzen A."/>
            <person name="Lundell T."/>
            <person name="Morin E."/>
            <person name="Murat C."/>
            <person name="Riley R."/>
            <person name="Ohm R."/>
            <person name="Sun H."/>
            <person name="Tunlid A."/>
            <person name="Henrissat B."/>
            <person name="Grigoriev I.V."/>
            <person name="Hibbett D.S."/>
            <person name="Martin F."/>
        </authorList>
    </citation>
    <scope>NUCLEOTIDE SEQUENCE [LARGE SCALE GENOMIC DNA]</scope>
    <source>
        <strain evidence="12">MAFF 305830</strain>
    </source>
</reference>
<evidence type="ECO:0000256" key="6">
    <source>
        <dbReference type="ARBA" id="ARBA00023163"/>
    </source>
</evidence>
<evidence type="ECO:0000256" key="4">
    <source>
        <dbReference type="ARBA" id="ARBA00022833"/>
    </source>
</evidence>
<keyword evidence="6" id="KW-0804">Transcription</keyword>
<evidence type="ECO:0000256" key="3">
    <source>
        <dbReference type="ARBA" id="ARBA00022771"/>
    </source>
</evidence>
<dbReference type="Gene3D" id="3.30.160.60">
    <property type="entry name" value="Classic Zinc Finger"/>
    <property type="match status" value="2"/>
</dbReference>
<feature type="domain" description="C2H2-type" evidence="10">
    <location>
        <begin position="208"/>
        <end position="234"/>
    </location>
</feature>
<dbReference type="SUPFAM" id="SSF57667">
    <property type="entry name" value="beta-beta-alpha zinc fingers"/>
    <property type="match status" value="1"/>
</dbReference>
<feature type="compositionally biased region" description="Low complexity" evidence="9">
    <location>
        <begin position="44"/>
        <end position="59"/>
    </location>
</feature>
<dbReference type="PROSITE" id="PS50157">
    <property type="entry name" value="ZINC_FINGER_C2H2_2"/>
    <property type="match status" value="2"/>
</dbReference>
<dbReference type="GO" id="GO:0008270">
    <property type="term" value="F:zinc ion binding"/>
    <property type="evidence" value="ECO:0007669"/>
    <property type="project" value="UniProtKB-KW"/>
</dbReference>
<dbReference type="HOGENOM" id="CLU_1185650_0_0_1"/>
<dbReference type="GO" id="GO:0006357">
    <property type="term" value="P:regulation of transcription by RNA polymerase II"/>
    <property type="evidence" value="ECO:0007669"/>
    <property type="project" value="TreeGrafter"/>
</dbReference>
<dbReference type="PROSITE" id="PS00028">
    <property type="entry name" value="ZINC_FINGER_C2H2_1"/>
    <property type="match status" value="2"/>
</dbReference>
<evidence type="ECO:0000256" key="8">
    <source>
        <dbReference type="PROSITE-ProRule" id="PRU00042"/>
    </source>
</evidence>
<dbReference type="InterPro" id="IPR051061">
    <property type="entry name" value="Zinc_finger_trans_reg"/>
</dbReference>
<feature type="domain" description="C2H2-type" evidence="10">
    <location>
        <begin position="179"/>
        <end position="208"/>
    </location>
</feature>
<evidence type="ECO:0000256" key="9">
    <source>
        <dbReference type="SAM" id="MobiDB-lite"/>
    </source>
</evidence>
<evidence type="ECO:0000313" key="12">
    <source>
        <dbReference type="Proteomes" id="UP000054097"/>
    </source>
</evidence>
<keyword evidence="2" id="KW-0479">Metal-binding</keyword>
<dbReference type="AlphaFoldDB" id="A0A0C2WVV5"/>
<reference evidence="11 12" key="1">
    <citation type="submission" date="2014-04" db="EMBL/GenBank/DDBJ databases">
        <authorList>
            <consortium name="DOE Joint Genome Institute"/>
            <person name="Kuo A."/>
            <person name="Zuccaro A."/>
            <person name="Kohler A."/>
            <person name="Nagy L.G."/>
            <person name="Floudas D."/>
            <person name="Copeland A."/>
            <person name="Barry K.W."/>
            <person name="Cichocki N."/>
            <person name="Veneault-Fourrey C."/>
            <person name="LaButti K."/>
            <person name="Lindquist E.A."/>
            <person name="Lipzen A."/>
            <person name="Lundell T."/>
            <person name="Morin E."/>
            <person name="Murat C."/>
            <person name="Sun H."/>
            <person name="Tunlid A."/>
            <person name="Henrissat B."/>
            <person name="Grigoriev I.V."/>
            <person name="Hibbett D.S."/>
            <person name="Martin F."/>
            <person name="Nordberg H.P."/>
            <person name="Cantor M.N."/>
            <person name="Hua S.X."/>
        </authorList>
    </citation>
    <scope>NUCLEOTIDE SEQUENCE [LARGE SCALE GENOMIC DNA]</scope>
    <source>
        <strain evidence="11 12">MAFF 305830</strain>
    </source>
</reference>
<dbReference type="InterPro" id="IPR013087">
    <property type="entry name" value="Znf_C2H2_type"/>
</dbReference>
<evidence type="ECO:0000256" key="2">
    <source>
        <dbReference type="ARBA" id="ARBA00022723"/>
    </source>
</evidence>
<dbReference type="OrthoDB" id="8922241at2759"/>
<evidence type="ECO:0000259" key="10">
    <source>
        <dbReference type="PROSITE" id="PS50157"/>
    </source>
</evidence>
<dbReference type="Pfam" id="PF00096">
    <property type="entry name" value="zf-C2H2"/>
    <property type="match status" value="2"/>
</dbReference>
<evidence type="ECO:0000313" key="11">
    <source>
        <dbReference type="EMBL" id="KIM30288.1"/>
    </source>
</evidence>
<keyword evidence="7" id="KW-0539">Nucleus</keyword>
<dbReference type="GO" id="GO:0005634">
    <property type="term" value="C:nucleus"/>
    <property type="evidence" value="ECO:0007669"/>
    <property type="project" value="UniProtKB-SubCell"/>
</dbReference>
<name>A0A0C2WVV5_SERVB</name>
<dbReference type="PANTHER" id="PTHR46179">
    <property type="entry name" value="ZINC FINGER PROTEIN"/>
    <property type="match status" value="1"/>
</dbReference>
<proteinExistence type="predicted"/>
<evidence type="ECO:0000256" key="1">
    <source>
        <dbReference type="ARBA" id="ARBA00004123"/>
    </source>
</evidence>
<dbReference type="InterPro" id="IPR036236">
    <property type="entry name" value="Znf_C2H2_sf"/>
</dbReference>
<dbReference type="Proteomes" id="UP000054097">
    <property type="component" value="Unassembled WGS sequence"/>
</dbReference>
<evidence type="ECO:0000256" key="7">
    <source>
        <dbReference type="ARBA" id="ARBA00023242"/>
    </source>
</evidence>
<dbReference type="STRING" id="933852.A0A0C2WVV5"/>
<keyword evidence="12" id="KW-1185">Reference proteome</keyword>
<feature type="region of interest" description="Disordered" evidence="9">
    <location>
        <begin position="1"/>
        <end position="59"/>
    </location>
</feature>
<organism evidence="11 12">
    <name type="scientific">Serendipita vermifera MAFF 305830</name>
    <dbReference type="NCBI Taxonomy" id="933852"/>
    <lineage>
        <taxon>Eukaryota</taxon>
        <taxon>Fungi</taxon>
        <taxon>Dikarya</taxon>
        <taxon>Basidiomycota</taxon>
        <taxon>Agaricomycotina</taxon>
        <taxon>Agaricomycetes</taxon>
        <taxon>Sebacinales</taxon>
        <taxon>Serendipitaceae</taxon>
        <taxon>Serendipita</taxon>
    </lineage>
</organism>
<keyword evidence="3 8" id="KW-0863">Zinc-finger</keyword>
<evidence type="ECO:0000256" key="5">
    <source>
        <dbReference type="ARBA" id="ARBA00023015"/>
    </source>
</evidence>
<sequence>METDDDFEFNLLSPNALTPETPAWATAGTQPMGIPSNRPHDRTSGMSSSSLRSHPYSRGSSSLIMDGDILMSPMPSISGFAPTTGQRVPHILPHQQAAAQKIWEFMQAHPKAAISASLITTDLAEIRDGRGWCLMGNCGMERAAQKVNPLYEVIKDTSRKRLDILYDHIRDKHFDNRPFRCSVSTCKQAFTREHNLKRHELTHQAQGLPCPMCDKVYTRDDNLKRHIQLKHWRT</sequence>
<keyword evidence="4" id="KW-0862">Zinc</keyword>
<keyword evidence="5" id="KW-0805">Transcription regulation</keyword>
<dbReference type="EMBL" id="KN824285">
    <property type="protein sequence ID" value="KIM30288.1"/>
    <property type="molecule type" value="Genomic_DNA"/>
</dbReference>
<protein>
    <recommendedName>
        <fullName evidence="10">C2H2-type domain-containing protein</fullName>
    </recommendedName>
</protein>